<feature type="region of interest" description="Disordered" evidence="1">
    <location>
        <begin position="1"/>
        <end position="174"/>
    </location>
</feature>
<keyword evidence="3" id="KW-1185">Reference proteome</keyword>
<evidence type="ECO:0000313" key="3">
    <source>
        <dbReference type="Proteomes" id="UP000076532"/>
    </source>
</evidence>
<feature type="compositionally biased region" description="Basic and acidic residues" evidence="1">
    <location>
        <begin position="121"/>
        <end position="135"/>
    </location>
</feature>
<accession>A0A166D602</accession>
<dbReference type="EMBL" id="KV417618">
    <property type="protein sequence ID" value="KZP14352.1"/>
    <property type="molecule type" value="Genomic_DNA"/>
</dbReference>
<dbReference type="Proteomes" id="UP000076532">
    <property type="component" value="Unassembled WGS sequence"/>
</dbReference>
<feature type="compositionally biased region" description="Basic residues" evidence="1">
    <location>
        <begin position="66"/>
        <end position="76"/>
    </location>
</feature>
<protein>
    <submittedName>
        <fullName evidence="2">Uncharacterized protein</fullName>
    </submittedName>
</protein>
<gene>
    <name evidence="2" type="ORF">FIBSPDRAFT_868310</name>
</gene>
<name>A0A166D602_9AGAM</name>
<sequence>MLSKRAGVYPRRFAGAQPALSRNCAHARCPARNPARVPSHRATTTTRPPSAPHAFSERAGVLSRRFASRKHARRTRSPSNAAHVPAPPASSPAAAAPQPAKPQPPRVVITRGEWCSTFPSRPERHTTAHVQERARPSPSLQPPSRCTITPPTSSTSSLPPHDGTRALPRAQTMG</sequence>
<organism evidence="2 3">
    <name type="scientific">Athelia psychrophila</name>
    <dbReference type="NCBI Taxonomy" id="1759441"/>
    <lineage>
        <taxon>Eukaryota</taxon>
        <taxon>Fungi</taxon>
        <taxon>Dikarya</taxon>
        <taxon>Basidiomycota</taxon>
        <taxon>Agaricomycotina</taxon>
        <taxon>Agaricomycetes</taxon>
        <taxon>Agaricomycetidae</taxon>
        <taxon>Atheliales</taxon>
        <taxon>Atheliaceae</taxon>
        <taxon>Athelia</taxon>
    </lineage>
</organism>
<dbReference type="AlphaFoldDB" id="A0A166D602"/>
<evidence type="ECO:0000256" key="1">
    <source>
        <dbReference type="SAM" id="MobiDB-lite"/>
    </source>
</evidence>
<reference evidence="2 3" key="1">
    <citation type="journal article" date="2016" name="Mol. Biol. Evol.">
        <title>Comparative Genomics of Early-Diverging Mushroom-Forming Fungi Provides Insights into the Origins of Lignocellulose Decay Capabilities.</title>
        <authorList>
            <person name="Nagy L.G."/>
            <person name="Riley R."/>
            <person name="Tritt A."/>
            <person name="Adam C."/>
            <person name="Daum C."/>
            <person name="Floudas D."/>
            <person name="Sun H."/>
            <person name="Yadav J.S."/>
            <person name="Pangilinan J."/>
            <person name="Larsson K.H."/>
            <person name="Matsuura K."/>
            <person name="Barry K."/>
            <person name="Labutti K."/>
            <person name="Kuo R."/>
            <person name="Ohm R.A."/>
            <person name="Bhattacharya S.S."/>
            <person name="Shirouzu T."/>
            <person name="Yoshinaga Y."/>
            <person name="Martin F.M."/>
            <person name="Grigoriev I.V."/>
            <person name="Hibbett D.S."/>
        </authorList>
    </citation>
    <scope>NUCLEOTIDE SEQUENCE [LARGE SCALE GENOMIC DNA]</scope>
    <source>
        <strain evidence="2 3">CBS 109695</strain>
    </source>
</reference>
<evidence type="ECO:0000313" key="2">
    <source>
        <dbReference type="EMBL" id="KZP14352.1"/>
    </source>
</evidence>
<proteinExistence type="predicted"/>
<feature type="compositionally biased region" description="Low complexity" evidence="1">
    <location>
        <begin position="142"/>
        <end position="160"/>
    </location>
</feature>